<keyword evidence="2" id="KW-1185">Reference proteome</keyword>
<accession>A0ABT8CC77</accession>
<dbReference type="Proteomes" id="UP001236663">
    <property type="component" value="Unassembled WGS sequence"/>
</dbReference>
<proteinExistence type="predicted"/>
<evidence type="ECO:0000313" key="2">
    <source>
        <dbReference type="Proteomes" id="UP001236663"/>
    </source>
</evidence>
<comment type="caution">
    <text evidence="1">The sequence shown here is derived from an EMBL/GenBank/DDBJ whole genome shotgun (WGS) entry which is preliminary data.</text>
</comment>
<protein>
    <recommendedName>
        <fullName evidence="3">Beta-lactamase</fullName>
    </recommendedName>
</protein>
<sequence>MKLMFQPQIKIAETDAEGYGWSIKYFGEDQIYFAAGSGYGTKSVIIRMPDSGDFIAITSNWGNTPILELLRDLYLTSRGQPVPLPAEDQLADPATYKADLGRYAFAREELLKHLGMDREQLRLHAFEGRLFLDDELLAAGEGYLRLTYTDELKLFFKDRQLILEINGNRLIGNRVFSGQ</sequence>
<evidence type="ECO:0008006" key="3">
    <source>
        <dbReference type="Google" id="ProtNLM"/>
    </source>
</evidence>
<dbReference type="SUPFAM" id="SSF56601">
    <property type="entry name" value="beta-lactamase/transpeptidase-like"/>
    <property type="match status" value="1"/>
</dbReference>
<name>A0ABT8CC77_9BACT</name>
<organism evidence="1 2">
    <name type="scientific">Cyclobacterium jeungdonense</name>
    <dbReference type="NCBI Taxonomy" id="708087"/>
    <lineage>
        <taxon>Bacteria</taxon>
        <taxon>Pseudomonadati</taxon>
        <taxon>Bacteroidota</taxon>
        <taxon>Cytophagia</taxon>
        <taxon>Cytophagales</taxon>
        <taxon>Cyclobacteriaceae</taxon>
        <taxon>Cyclobacterium</taxon>
    </lineage>
</organism>
<evidence type="ECO:0000313" key="1">
    <source>
        <dbReference type="EMBL" id="MDN3689355.1"/>
    </source>
</evidence>
<dbReference type="EMBL" id="JAUFQS010000026">
    <property type="protein sequence ID" value="MDN3689355.1"/>
    <property type="molecule type" value="Genomic_DNA"/>
</dbReference>
<dbReference type="RefSeq" id="WP_163386252.1">
    <property type="nucleotide sequence ID" value="NZ_JAUFQS010000026.1"/>
</dbReference>
<dbReference type="InterPro" id="IPR012338">
    <property type="entry name" value="Beta-lactam/transpept-like"/>
</dbReference>
<reference evidence="2" key="1">
    <citation type="journal article" date="2019" name="Int. J. Syst. Evol. Microbiol.">
        <title>The Global Catalogue of Microorganisms (GCM) 10K type strain sequencing project: providing services to taxonomists for standard genome sequencing and annotation.</title>
        <authorList>
            <consortium name="The Broad Institute Genomics Platform"/>
            <consortium name="The Broad Institute Genome Sequencing Center for Infectious Disease"/>
            <person name="Wu L."/>
            <person name="Ma J."/>
        </authorList>
    </citation>
    <scope>NUCLEOTIDE SEQUENCE [LARGE SCALE GENOMIC DNA]</scope>
    <source>
        <strain evidence="2">CECT 7706</strain>
    </source>
</reference>
<gene>
    <name evidence="1" type="ORF">QWZ15_16090</name>
</gene>